<sequence length="303" mass="33739">MLLRQLTYLVTLSQEQHFGRAAEKCNVSQPALSEAIRSLEQDLGVVVVQRSRRFEGFTADGQKILVWARRILADCGAMRQEASNCELGPAGTLRFGAIPTVLSMVPLMTDACLSSYALMNLEVYTLATSQILQGISNFELDIGMTYLSDSRLRSFDTYPLFTERYVLIARDDSCLQGKSELDWSAVARLPLCLLTRNMQCRQGVDEAFAKAGVHVTPRVETDSMMVLYGHVRCSGLYSVVPHSALALAEMRGEIVAIPIIPELQREIGLVLLRRDPQPLLLEAALKLFTSLDLQRRVDGFLHC</sequence>
<evidence type="ECO:0000256" key="1">
    <source>
        <dbReference type="ARBA" id="ARBA00009437"/>
    </source>
</evidence>
<name>A0AAJ5WDJ9_9PSED</name>
<dbReference type="PROSITE" id="PS50931">
    <property type="entry name" value="HTH_LYSR"/>
    <property type="match status" value="1"/>
</dbReference>
<evidence type="ECO:0000313" key="7">
    <source>
        <dbReference type="Proteomes" id="UP001216329"/>
    </source>
</evidence>
<evidence type="ECO:0000256" key="2">
    <source>
        <dbReference type="ARBA" id="ARBA00023015"/>
    </source>
</evidence>
<dbReference type="Pfam" id="PF00126">
    <property type="entry name" value="HTH_1"/>
    <property type="match status" value="1"/>
</dbReference>
<dbReference type="GO" id="GO:0005829">
    <property type="term" value="C:cytosol"/>
    <property type="evidence" value="ECO:0007669"/>
    <property type="project" value="TreeGrafter"/>
</dbReference>
<dbReference type="InterPro" id="IPR000847">
    <property type="entry name" value="LysR_HTH_N"/>
</dbReference>
<dbReference type="Gene3D" id="3.40.190.290">
    <property type="match status" value="1"/>
</dbReference>
<gene>
    <name evidence="6" type="ORF">P0Y58_18135</name>
</gene>
<keyword evidence="4" id="KW-0804">Transcription</keyword>
<dbReference type="InterPro" id="IPR036388">
    <property type="entry name" value="WH-like_DNA-bd_sf"/>
</dbReference>
<feature type="domain" description="HTH lysR-type" evidence="5">
    <location>
        <begin position="1"/>
        <end position="58"/>
    </location>
</feature>
<dbReference type="PANTHER" id="PTHR30419">
    <property type="entry name" value="HTH-TYPE TRANSCRIPTIONAL REGULATOR YBHD"/>
    <property type="match status" value="1"/>
</dbReference>
<reference evidence="6" key="1">
    <citation type="submission" date="2023-03" db="EMBL/GenBank/DDBJ databases">
        <title>Andean soil-derived lignocellulolytic bacterial consortium as a source of novel taxa and putative plastic-active enzymes.</title>
        <authorList>
            <person name="Diaz-Garcia L."/>
            <person name="Chuvochina M."/>
            <person name="Feuerriegel G."/>
            <person name="Bunk B."/>
            <person name="Sproer C."/>
            <person name="Streit W.R."/>
            <person name="Rodriguez L.M."/>
            <person name="Overmann J."/>
            <person name="Jimenez D.J."/>
        </authorList>
    </citation>
    <scope>NUCLEOTIDE SEQUENCE</scope>
    <source>
        <strain evidence="6">MAG 876</strain>
    </source>
</reference>
<dbReference type="PANTHER" id="PTHR30419:SF31">
    <property type="entry name" value="BLR3139 PROTEIN"/>
    <property type="match status" value="1"/>
</dbReference>
<evidence type="ECO:0000256" key="3">
    <source>
        <dbReference type="ARBA" id="ARBA00023125"/>
    </source>
</evidence>
<dbReference type="InterPro" id="IPR050950">
    <property type="entry name" value="HTH-type_LysR_regulators"/>
</dbReference>
<dbReference type="InterPro" id="IPR005119">
    <property type="entry name" value="LysR_subst-bd"/>
</dbReference>
<evidence type="ECO:0000313" key="6">
    <source>
        <dbReference type="EMBL" id="WEK28825.1"/>
    </source>
</evidence>
<protein>
    <submittedName>
        <fullName evidence="6">LysR family transcriptional regulator</fullName>
    </submittedName>
</protein>
<comment type="similarity">
    <text evidence="1">Belongs to the LysR transcriptional regulatory family.</text>
</comment>
<organism evidence="6 7">
    <name type="scientific">Candidatus Pseudomonas phytovorans</name>
    <dbReference type="NCBI Taxonomy" id="3121377"/>
    <lineage>
        <taxon>Bacteria</taxon>
        <taxon>Pseudomonadati</taxon>
        <taxon>Pseudomonadota</taxon>
        <taxon>Gammaproteobacteria</taxon>
        <taxon>Pseudomonadales</taxon>
        <taxon>Pseudomonadaceae</taxon>
        <taxon>Pseudomonas</taxon>
    </lineage>
</organism>
<dbReference type="SUPFAM" id="SSF53850">
    <property type="entry name" value="Periplasmic binding protein-like II"/>
    <property type="match status" value="1"/>
</dbReference>
<dbReference type="PRINTS" id="PR00039">
    <property type="entry name" value="HTHLYSR"/>
</dbReference>
<dbReference type="CDD" id="cd05466">
    <property type="entry name" value="PBP2_LTTR_substrate"/>
    <property type="match status" value="1"/>
</dbReference>
<dbReference type="Gene3D" id="1.10.10.10">
    <property type="entry name" value="Winged helix-like DNA-binding domain superfamily/Winged helix DNA-binding domain"/>
    <property type="match status" value="1"/>
</dbReference>
<accession>A0AAJ5WDJ9</accession>
<dbReference type="Proteomes" id="UP001216329">
    <property type="component" value="Chromosome"/>
</dbReference>
<dbReference type="GO" id="GO:0003700">
    <property type="term" value="F:DNA-binding transcription factor activity"/>
    <property type="evidence" value="ECO:0007669"/>
    <property type="project" value="InterPro"/>
</dbReference>
<dbReference type="FunFam" id="1.10.10.10:FF:000001">
    <property type="entry name" value="LysR family transcriptional regulator"/>
    <property type="match status" value="1"/>
</dbReference>
<evidence type="ECO:0000259" key="5">
    <source>
        <dbReference type="PROSITE" id="PS50931"/>
    </source>
</evidence>
<dbReference type="AlphaFoldDB" id="A0AAJ5WDJ9"/>
<dbReference type="SUPFAM" id="SSF46785">
    <property type="entry name" value="Winged helix' DNA-binding domain"/>
    <property type="match status" value="1"/>
</dbReference>
<dbReference type="GO" id="GO:0003677">
    <property type="term" value="F:DNA binding"/>
    <property type="evidence" value="ECO:0007669"/>
    <property type="project" value="UniProtKB-KW"/>
</dbReference>
<evidence type="ECO:0000256" key="4">
    <source>
        <dbReference type="ARBA" id="ARBA00023163"/>
    </source>
</evidence>
<proteinExistence type="inferred from homology"/>
<keyword evidence="3" id="KW-0238">DNA-binding</keyword>
<dbReference type="EMBL" id="CP119325">
    <property type="protein sequence ID" value="WEK28825.1"/>
    <property type="molecule type" value="Genomic_DNA"/>
</dbReference>
<dbReference type="Pfam" id="PF03466">
    <property type="entry name" value="LysR_substrate"/>
    <property type="match status" value="1"/>
</dbReference>
<dbReference type="InterPro" id="IPR036390">
    <property type="entry name" value="WH_DNA-bd_sf"/>
</dbReference>
<keyword evidence="2" id="KW-0805">Transcription regulation</keyword>